<feature type="coiled-coil region" evidence="2">
    <location>
        <begin position="591"/>
        <end position="631"/>
    </location>
</feature>
<keyword evidence="1" id="KW-0479">Metal-binding</keyword>
<feature type="domain" description="GATA-type" evidence="4">
    <location>
        <begin position="684"/>
        <end position="724"/>
    </location>
</feature>
<dbReference type="Pfam" id="PF00320">
    <property type="entry name" value="GATA"/>
    <property type="match status" value="1"/>
</dbReference>
<dbReference type="InterPro" id="IPR000679">
    <property type="entry name" value="Znf_GATA"/>
</dbReference>
<dbReference type="SUPFAM" id="SSF57716">
    <property type="entry name" value="Glucocorticoid receptor-like (DNA-binding domain)"/>
    <property type="match status" value="1"/>
</dbReference>
<dbReference type="PANTHER" id="PTHR28108:SF1">
    <property type="entry name" value="SWR1-COMPLEX PROTEIN 3"/>
    <property type="match status" value="1"/>
</dbReference>
<proteinExistence type="predicted"/>
<dbReference type="EMBL" id="JAVHNR010000002">
    <property type="protein sequence ID" value="KAK6350938.1"/>
    <property type="molecule type" value="Genomic_DNA"/>
</dbReference>
<accession>A0AAN8N5Q8</accession>
<dbReference type="GO" id="GO:0006355">
    <property type="term" value="P:regulation of DNA-templated transcription"/>
    <property type="evidence" value="ECO:0007669"/>
    <property type="project" value="InterPro"/>
</dbReference>
<feature type="compositionally biased region" description="Polar residues" evidence="3">
    <location>
        <begin position="462"/>
        <end position="473"/>
    </location>
</feature>
<feature type="compositionally biased region" description="Basic and acidic residues" evidence="3">
    <location>
        <begin position="803"/>
        <end position="822"/>
    </location>
</feature>
<dbReference type="PROSITE" id="PS50114">
    <property type="entry name" value="GATA_ZN_FINGER_2"/>
    <property type="match status" value="1"/>
</dbReference>
<comment type="caution">
    <text evidence="5">The sequence shown here is derived from an EMBL/GenBank/DDBJ whole genome shotgun (WGS) entry which is preliminary data.</text>
</comment>
<dbReference type="InterPro" id="IPR057558">
    <property type="entry name" value="Swc3_dom"/>
</dbReference>
<dbReference type="GO" id="GO:0043565">
    <property type="term" value="F:sequence-specific DNA binding"/>
    <property type="evidence" value="ECO:0007669"/>
    <property type="project" value="InterPro"/>
</dbReference>
<sequence length="822" mass="89983">MPMFVLCPVLHDDNIINRNFELKPFHASITIAPSTSPASGRQRQHLPSDNIAERISSIGLEAIKCYGTSIDKGPSLDLGTEMADTKRKRSLRESTTRSTAKRQEAAKGVPAKSVTPVEPSRPATPEPEVEEVPTSFEAHGPLPTSIQLQEPETLPGREWKTISESAVLQTAFDRSRDVWLSGKMFERYWTKPTKKKVVDLSNPPKDSMVKIGECMISIHPHVFEAKLYTVRDREKERQRDLEFLQQQDQYQAQLAQMPKLPAVKPLAVKPVVTKAALSHPAVGDQSSLNGQKPLHPGSPRNPNESGHLAWRLDSKGNGQANGNGHARPAQAAGPGSPTSAPPTPLSTARPSQSNSGPDPVIQLLATRASNDPNLKALMRVVAAGQANKEQLAAFQAHIDELTPLARASAAAKAQRAALGPLTPSSTPQSPSASSPTSGAQTAPRPTYQPIQPAGPVPARSPENGQTVIPRQTVTVLPKPKQLSVADRKHLDIKDVVFEFSIATIGDRYYIPRKSILEYRQKGTQLLVSYLYISETDQTFQPITITINAPTPKTLEPISRVVEPKEAVQAYMKDIMSRFTRANHGYLLMRLKRDEAEILAAQEAEARRLKEEEEIKKRLAKAATEAAAAEETMYKDLLKREIPKPATSIVKSKKKSHLTLEDGVIALDLPKPKLKTKYSRKGRIADPSKNCHLCGTNKTSLWRRAEIDGETVVVCNACGIKWKTNQDKKERGETPLEYGPKMVRIKKEGAVRTGKVAGKTGRLMQAMMESVIRVGPGGPSDTIVLSGTHQLTPEAPAQPLPTPENHEATEDQGKTQGHETTDH</sequence>
<organism evidence="5 6">
    <name type="scientific">Orbilia javanica</name>
    <dbReference type="NCBI Taxonomy" id="47235"/>
    <lineage>
        <taxon>Eukaryota</taxon>
        <taxon>Fungi</taxon>
        <taxon>Dikarya</taxon>
        <taxon>Ascomycota</taxon>
        <taxon>Pezizomycotina</taxon>
        <taxon>Orbiliomycetes</taxon>
        <taxon>Orbiliales</taxon>
        <taxon>Orbiliaceae</taxon>
        <taxon>Orbilia</taxon>
    </lineage>
</organism>
<keyword evidence="1" id="KW-0863">Zinc-finger</keyword>
<feature type="compositionally biased region" description="Low complexity" evidence="3">
    <location>
        <begin position="415"/>
        <end position="443"/>
    </location>
</feature>
<name>A0AAN8N5Q8_9PEZI</name>
<feature type="region of interest" description="Disordered" evidence="3">
    <location>
        <begin position="279"/>
        <end position="359"/>
    </location>
</feature>
<dbReference type="Gene3D" id="3.30.50.10">
    <property type="entry name" value="Erythroid Transcription Factor GATA-1, subunit A"/>
    <property type="match status" value="1"/>
</dbReference>
<dbReference type="AlphaFoldDB" id="A0AAN8N5Q8"/>
<reference evidence="5 6" key="1">
    <citation type="submission" date="2019-10" db="EMBL/GenBank/DDBJ databases">
        <authorList>
            <person name="Palmer J.M."/>
        </authorList>
    </citation>
    <scope>NUCLEOTIDE SEQUENCE [LARGE SCALE GENOMIC DNA]</scope>
    <source>
        <strain evidence="5 6">TWF718</strain>
    </source>
</reference>
<feature type="compositionally biased region" description="Basic and acidic residues" evidence="3">
    <location>
        <begin position="91"/>
        <end position="105"/>
    </location>
</feature>
<feature type="region of interest" description="Disordered" evidence="3">
    <location>
        <begin position="776"/>
        <end position="822"/>
    </location>
</feature>
<evidence type="ECO:0000256" key="2">
    <source>
        <dbReference type="SAM" id="Coils"/>
    </source>
</evidence>
<protein>
    <recommendedName>
        <fullName evidence="4">GATA-type domain-containing protein</fullName>
    </recommendedName>
</protein>
<dbReference type="GO" id="GO:0000812">
    <property type="term" value="C:Swr1 complex"/>
    <property type="evidence" value="ECO:0007669"/>
    <property type="project" value="InterPro"/>
</dbReference>
<keyword evidence="6" id="KW-1185">Reference proteome</keyword>
<feature type="region of interest" description="Disordered" evidence="3">
    <location>
        <begin position="74"/>
        <end position="149"/>
    </location>
</feature>
<evidence type="ECO:0000313" key="5">
    <source>
        <dbReference type="EMBL" id="KAK6350938.1"/>
    </source>
</evidence>
<feature type="compositionally biased region" description="Low complexity" evidence="3">
    <location>
        <begin position="328"/>
        <end position="338"/>
    </location>
</feature>
<gene>
    <name evidence="5" type="ORF">TWF718_004119</name>
</gene>
<dbReference type="CDD" id="cd00202">
    <property type="entry name" value="ZnF_GATA"/>
    <property type="match status" value="1"/>
</dbReference>
<evidence type="ECO:0000256" key="1">
    <source>
        <dbReference type="PROSITE-ProRule" id="PRU00094"/>
    </source>
</evidence>
<dbReference type="GO" id="GO:0140849">
    <property type="term" value="F:ATP-dependent H2AZ histone chaperone activity"/>
    <property type="evidence" value="ECO:0007669"/>
    <property type="project" value="InterPro"/>
</dbReference>
<keyword evidence="2" id="KW-0175">Coiled coil</keyword>
<keyword evidence="1" id="KW-0862">Zinc</keyword>
<dbReference type="InterPro" id="IPR037651">
    <property type="entry name" value="Swc3"/>
</dbReference>
<dbReference type="GO" id="GO:0008270">
    <property type="term" value="F:zinc ion binding"/>
    <property type="evidence" value="ECO:0007669"/>
    <property type="project" value="UniProtKB-KW"/>
</dbReference>
<dbReference type="Proteomes" id="UP001313282">
    <property type="component" value="Unassembled WGS sequence"/>
</dbReference>
<dbReference type="SMART" id="SM00401">
    <property type="entry name" value="ZnF_GATA"/>
    <property type="match status" value="1"/>
</dbReference>
<evidence type="ECO:0000259" key="4">
    <source>
        <dbReference type="PROSITE" id="PS50114"/>
    </source>
</evidence>
<feature type="region of interest" description="Disordered" evidence="3">
    <location>
        <begin position="415"/>
        <end position="473"/>
    </location>
</feature>
<evidence type="ECO:0000313" key="6">
    <source>
        <dbReference type="Proteomes" id="UP001313282"/>
    </source>
</evidence>
<dbReference type="InterPro" id="IPR013088">
    <property type="entry name" value="Znf_NHR/GATA"/>
</dbReference>
<dbReference type="Pfam" id="PF24707">
    <property type="entry name" value="Swc3"/>
    <property type="match status" value="1"/>
</dbReference>
<dbReference type="PANTHER" id="PTHR28108">
    <property type="entry name" value="SWR1-COMPLEX PROTEIN 3"/>
    <property type="match status" value="1"/>
</dbReference>
<evidence type="ECO:0000256" key="3">
    <source>
        <dbReference type="SAM" id="MobiDB-lite"/>
    </source>
</evidence>